<dbReference type="PROSITE" id="PS50234">
    <property type="entry name" value="VWFA"/>
    <property type="match status" value="1"/>
</dbReference>
<evidence type="ECO:0000313" key="3">
    <source>
        <dbReference type="EMBL" id="MBB6069538.1"/>
    </source>
</evidence>
<dbReference type="Pfam" id="PF01882">
    <property type="entry name" value="DUF58"/>
    <property type="match status" value="1"/>
</dbReference>
<dbReference type="RefSeq" id="WP_170037409.1">
    <property type="nucleotide sequence ID" value="NZ_JABDTL010000002.1"/>
</dbReference>
<name>A0A841GV86_9BACT</name>
<comment type="caution">
    <text evidence="3">The sequence shown here is derived from an EMBL/GenBank/DDBJ whole genome shotgun (WGS) entry which is preliminary data.</text>
</comment>
<accession>A0A841GV86</accession>
<evidence type="ECO:0000259" key="2">
    <source>
        <dbReference type="PROSITE" id="PS50234"/>
    </source>
</evidence>
<protein>
    <submittedName>
        <fullName evidence="3">Uncharacterized protein (DUF58 family)</fullName>
    </submittedName>
</protein>
<dbReference type="Gene3D" id="3.40.50.410">
    <property type="entry name" value="von Willebrand factor, type A domain"/>
    <property type="match status" value="1"/>
</dbReference>
<evidence type="ECO:0000256" key="1">
    <source>
        <dbReference type="SAM" id="MobiDB-lite"/>
    </source>
</evidence>
<feature type="region of interest" description="Disordered" evidence="1">
    <location>
        <begin position="1"/>
        <end position="24"/>
    </location>
</feature>
<reference evidence="3 4" key="1">
    <citation type="submission" date="2020-08" db="EMBL/GenBank/DDBJ databases">
        <title>Genomic Encyclopedia of Type Strains, Phase IV (KMG-IV): sequencing the most valuable type-strain genomes for metagenomic binning, comparative biology and taxonomic classification.</title>
        <authorList>
            <person name="Goeker M."/>
        </authorList>
    </citation>
    <scope>NUCLEOTIDE SEQUENCE [LARGE SCALE GENOMIC DNA]</scope>
    <source>
        <strain evidence="3 4">DSM 29007</strain>
    </source>
</reference>
<keyword evidence="4" id="KW-1185">Reference proteome</keyword>
<gene>
    <name evidence="3" type="ORF">HNQ61_001153</name>
</gene>
<sequence length="320" mass="35906">MPLFSRRPRAEAPRAEPPPEPATPGVAEIMRQVRRVDLRTRGLVASQFSGEYHSVFKGQGLEFVEVREYVPGDDVRTIDWNVSARAGATFVKKYVEERELTVLLAVDLSGSQRFGTRGRFKSEMVAEVAATLAMSAVRNNDRVGLLVFTDRIEAFVPPRKGRRHVLRIIRDLLAFQPAGTGTDVAAALRHAFRVMRGRSIVFLISDFHLNGEQAAFDHALRSAAVRHDVIPVGLGDPADARIPDVGVLRLVDPETGDSVMVDTGVERVRLEFESAARDERTAVRKTFRRLGLDEIELRTDQPISTAVLSFFRRRERRLRQ</sequence>
<dbReference type="PANTHER" id="PTHR33608">
    <property type="entry name" value="BLL2464 PROTEIN"/>
    <property type="match status" value="1"/>
</dbReference>
<dbReference type="InterPro" id="IPR002881">
    <property type="entry name" value="DUF58"/>
</dbReference>
<dbReference type="SMART" id="SM00327">
    <property type="entry name" value="VWA"/>
    <property type="match status" value="1"/>
</dbReference>
<dbReference type="EMBL" id="JACHIA010000002">
    <property type="protein sequence ID" value="MBB6069538.1"/>
    <property type="molecule type" value="Genomic_DNA"/>
</dbReference>
<organism evidence="3 4">
    <name type="scientific">Longimicrobium terrae</name>
    <dbReference type="NCBI Taxonomy" id="1639882"/>
    <lineage>
        <taxon>Bacteria</taxon>
        <taxon>Pseudomonadati</taxon>
        <taxon>Gemmatimonadota</taxon>
        <taxon>Longimicrobiia</taxon>
        <taxon>Longimicrobiales</taxon>
        <taxon>Longimicrobiaceae</taxon>
        <taxon>Longimicrobium</taxon>
    </lineage>
</organism>
<dbReference type="InterPro" id="IPR002035">
    <property type="entry name" value="VWF_A"/>
</dbReference>
<feature type="domain" description="VWFA" evidence="2">
    <location>
        <begin position="101"/>
        <end position="290"/>
    </location>
</feature>
<dbReference type="SUPFAM" id="SSF53300">
    <property type="entry name" value="vWA-like"/>
    <property type="match status" value="1"/>
</dbReference>
<dbReference type="CDD" id="cd00198">
    <property type="entry name" value="vWFA"/>
    <property type="match status" value="1"/>
</dbReference>
<proteinExistence type="predicted"/>
<dbReference type="InterPro" id="IPR036465">
    <property type="entry name" value="vWFA_dom_sf"/>
</dbReference>
<dbReference type="Proteomes" id="UP000582837">
    <property type="component" value="Unassembled WGS sequence"/>
</dbReference>
<dbReference type="PANTHER" id="PTHR33608:SF6">
    <property type="entry name" value="BLL2464 PROTEIN"/>
    <property type="match status" value="1"/>
</dbReference>
<dbReference type="AlphaFoldDB" id="A0A841GV86"/>
<evidence type="ECO:0000313" key="4">
    <source>
        <dbReference type="Proteomes" id="UP000582837"/>
    </source>
</evidence>